<feature type="region of interest" description="Disordered" evidence="1">
    <location>
        <begin position="26"/>
        <end position="48"/>
    </location>
</feature>
<dbReference type="Pfam" id="PF01547">
    <property type="entry name" value="SBP_bac_1"/>
    <property type="match status" value="1"/>
</dbReference>
<dbReference type="PANTHER" id="PTHR43649:SF12">
    <property type="entry name" value="DIACETYLCHITOBIOSE BINDING PROTEIN DASA"/>
    <property type="match status" value="1"/>
</dbReference>
<dbReference type="SUPFAM" id="SSF53850">
    <property type="entry name" value="Periplasmic binding protein-like II"/>
    <property type="match status" value="1"/>
</dbReference>
<protein>
    <submittedName>
        <fullName evidence="3">Extracellular solute-binding protein</fullName>
    </submittedName>
</protein>
<dbReference type="PROSITE" id="PS51257">
    <property type="entry name" value="PROKAR_LIPOPROTEIN"/>
    <property type="match status" value="1"/>
</dbReference>
<name>A0ABT2US82_9BACL</name>
<feature type="signal peptide" evidence="2">
    <location>
        <begin position="1"/>
        <end position="22"/>
    </location>
</feature>
<sequence length="461" mass="50659">MLKKWPIVGISIVMAASLSACGETTATKPASDSVAKSNEKSSEKSGEKTKLLFWTPDRGASDHIKAEVKKFNETNKDNIEVEVNIMAENYEQSLEIAYASNQAPDIIRVNNFTSYTKKGYLEPLNTYLTEDLKKRFNGLTFEDGNMIDGKIYSLPNYGLTQRLIYNVELFEKAGIKSPPTTLKEMVEAAKKITEVGKASGAYGFAENFKGNGFSRVALPIGNLSGTNQFDYKTGKFDFTGLKPIMEALRQMKQDGSIIPGSEMLDIDPLRAQFAEGKIGMYINHAGEPIVFKSQFPAKIKWAAAQVPTIDGTINGTVAFSNAYTFLGLGSKSANKDKAWKFLEYMYSDEILKSYQEDAVGVSAVPSVLKQSPKTNVTNFELFLPTKYDALLPAAPAVAPEGMSVDSIFTKYLLEGGDADAIIKDLNTRYNTALDKAKQSGLTKITGDPKFDFKSYQGQLTK</sequence>
<evidence type="ECO:0000256" key="2">
    <source>
        <dbReference type="SAM" id="SignalP"/>
    </source>
</evidence>
<reference evidence="3 4" key="1">
    <citation type="submission" date="2022-09" db="EMBL/GenBank/DDBJ databases">
        <authorList>
            <person name="Han X.L."/>
            <person name="Wang Q."/>
            <person name="Lu T."/>
        </authorList>
    </citation>
    <scope>NUCLEOTIDE SEQUENCE [LARGE SCALE GENOMIC DNA]</scope>
    <source>
        <strain evidence="3 4">WQ 127069</strain>
    </source>
</reference>
<dbReference type="EMBL" id="JAOQIO010000121">
    <property type="protein sequence ID" value="MCU6797490.1"/>
    <property type="molecule type" value="Genomic_DNA"/>
</dbReference>
<dbReference type="PANTHER" id="PTHR43649">
    <property type="entry name" value="ARABINOSE-BINDING PROTEIN-RELATED"/>
    <property type="match status" value="1"/>
</dbReference>
<dbReference type="RefSeq" id="WP_262688270.1">
    <property type="nucleotide sequence ID" value="NZ_JAOQIO010000121.1"/>
</dbReference>
<evidence type="ECO:0000313" key="3">
    <source>
        <dbReference type="EMBL" id="MCU6797490.1"/>
    </source>
</evidence>
<dbReference type="Proteomes" id="UP001652445">
    <property type="component" value="Unassembled WGS sequence"/>
</dbReference>
<proteinExistence type="predicted"/>
<feature type="compositionally biased region" description="Basic and acidic residues" evidence="1">
    <location>
        <begin position="37"/>
        <end position="48"/>
    </location>
</feature>
<gene>
    <name evidence="3" type="ORF">OB236_35735</name>
</gene>
<accession>A0ABT2US82</accession>
<evidence type="ECO:0000256" key="1">
    <source>
        <dbReference type="SAM" id="MobiDB-lite"/>
    </source>
</evidence>
<comment type="caution">
    <text evidence="3">The sequence shown here is derived from an EMBL/GenBank/DDBJ whole genome shotgun (WGS) entry which is preliminary data.</text>
</comment>
<dbReference type="InterPro" id="IPR006059">
    <property type="entry name" value="SBP"/>
</dbReference>
<organism evidence="3 4">
    <name type="scientific">Paenibacillus baimaensis</name>
    <dbReference type="NCBI Taxonomy" id="2982185"/>
    <lineage>
        <taxon>Bacteria</taxon>
        <taxon>Bacillati</taxon>
        <taxon>Bacillota</taxon>
        <taxon>Bacilli</taxon>
        <taxon>Bacillales</taxon>
        <taxon>Paenibacillaceae</taxon>
        <taxon>Paenibacillus</taxon>
    </lineage>
</organism>
<evidence type="ECO:0000313" key="4">
    <source>
        <dbReference type="Proteomes" id="UP001652445"/>
    </source>
</evidence>
<feature type="chain" id="PRO_5045446688" evidence="2">
    <location>
        <begin position="23"/>
        <end position="461"/>
    </location>
</feature>
<keyword evidence="2" id="KW-0732">Signal</keyword>
<keyword evidence="4" id="KW-1185">Reference proteome</keyword>
<dbReference type="Gene3D" id="3.40.190.10">
    <property type="entry name" value="Periplasmic binding protein-like II"/>
    <property type="match status" value="1"/>
</dbReference>
<dbReference type="InterPro" id="IPR050490">
    <property type="entry name" value="Bact_solute-bd_prot1"/>
</dbReference>